<organism evidence="2 3">
    <name type="scientific">Roseburia amylophila</name>
    <dbReference type="NCBI Taxonomy" id="2981794"/>
    <lineage>
        <taxon>Bacteria</taxon>
        <taxon>Bacillati</taxon>
        <taxon>Bacillota</taxon>
        <taxon>Clostridia</taxon>
        <taxon>Lachnospirales</taxon>
        <taxon>Lachnospiraceae</taxon>
        <taxon>Roseburia</taxon>
    </lineage>
</organism>
<sequence length="232" mass="26756">MIESKELITGEVQGTSEPKFVVLTEEEITKMMKKAAREGAKEGIAAYESKQAVVMAERTEKVRNSAKTLVQHYRQLKKMKDTSVYDPDTVTDLTLAGIFDYILDECRKEEFELTSTKKNMLITGMLLNHVDTQLKNYKKECEQSKIPDVERRYRVVEMMFLNEEPMKPDDVAEVENIDKSNVYRTLEKAYDDLTALFFGVEGLDVAEYRRKKRMEKKAARKTGNKNGAKKTQ</sequence>
<dbReference type="EMBL" id="JAJEQW010000010">
    <property type="protein sequence ID" value="MCC2242653.1"/>
    <property type="molecule type" value="Genomic_DNA"/>
</dbReference>
<evidence type="ECO:0000313" key="2">
    <source>
        <dbReference type="EMBL" id="MCC2242653.1"/>
    </source>
</evidence>
<dbReference type="AlphaFoldDB" id="A0AAW4WFB9"/>
<reference evidence="2" key="1">
    <citation type="submission" date="2021-10" db="EMBL/GenBank/DDBJ databases">
        <title>Anaerobic single-cell dispensing facilitates the cultivation of human gut bacteria.</title>
        <authorList>
            <person name="Afrizal A."/>
        </authorList>
    </citation>
    <scope>NUCLEOTIDE SEQUENCE</scope>
    <source>
        <strain evidence="2">CLA-AA-H204</strain>
    </source>
</reference>
<accession>A0AAW4WFB9</accession>
<protein>
    <submittedName>
        <fullName evidence="2">Uncharacterized protein</fullName>
    </submittedName>
</protein>
<dbReference type="Proteomes" id="UP001198893">
    <property type="component" value="Unassembled WGS sequence"/>
</dbReference>
<name>A0AAW4WFB9_9FIRM</name>
<evidence type="ECO:0000256" key="1">
    <source>
        <dbReference type="SAM" id="MobiDB-lite"/>
    </source>
</evidence>
<gene>
    <name evidence="2" type="ORF">LKD47_10125</name>
</gene>
<evidence type="ECO:0000313" key="3">
    <source>
        <dbReference type="Proteomes" id="UP001198893"/>
    </source>
</evidence>
<proteinExistence type="predicted"/>
<dbReference type="RefSeq" id="WP_227710382.1">
    <property type="nucleotide sequence ID" value="NZ_JAJEQW010000010.1"/>
</dbReference>
<comment type="caution">
    <text evidence="2">The sequence shown here is derived from an EMBL/GenBank/DDBJ whole genome shotgun (WGS) entry which is preliminary data.</text>
</comment>
<feature type="region of interest" description="Disordered" evidence="1">
    <location>
        <begin position="212"/>
        <end position="232"/>
    </location>
</feature>